<dbReference type="InterPro" id="IPR008995">
    <property type="entry name" value="Mo/tungstate-bd_C_term_dom"/>
</dbReference>
<dbReference type="PANTHER" id="PTHR43875:SF1">
    <property type="entry name" value="OSMOPROTECTIVE COMPOUNDS UPTAKE ATP-BINDING PROTEIN GGTA"/>
    <property type="match status" value="1"/>
</dbReference>
<evidence type="ECO:0000259" key="6">
    <source>
        <dbReference type="PROSITE" id="PS50893"/>
    </source>
</evidence>
<dbReference type="FunFam" id="3.40.50.300:FF:000042">
    <property type="entry name" value="Maltose/maltodextrin ABC transporter, ATP-binding protein"/>
    <property type="match status" value="1"/>
</dbReference>
<reference evidence="7 8" key="1">
    <citation type="journal article" date="2014" name="Int. J. Syst. Evol. Microbiol.">
        <title>Complete genome sequence of Corynebacterium casei LMG S-19264T (=DSM 44701T), isolated from a smear-ripened cheese.</title>
        <authorList>
            <consortium name="US DOE Joint Genome Institute (JGI-PGF)"/>
            <person name="Walter F."/>
            <person name="Albersmeier A."/>
            <person name="Kalinowski J."/>
            <person name="Ruckert C."/>
        </authorList>
    </citation>
    <scope>NUCLEOTIDE SEQUENCE [LARGE SCALE GENOMIC DNA]</scope>
    <source>
        <strain evidence="7 8">CGMCC 1.15896</strain>
    </source>
</reference>
<evidence type="ECO:0000313" key="8">
    <source>
        <dbReference type="Proteomes" id="UP000596977"/>
    </source>
</evidence>
<comment type="caution">
    <text evidence="7">The sequence shown here is derived from an EMBL/GenBank/DDBJ whole genome shotgun (WGS) entry which is preliminary data.</text>
</comment>
<evidence type="ECO:0000313" key="7">
    <source>
        <dbReference type="EMBL" id="GGA62296.1"/>
    </source>
</evidence>
<protein>
    <submittedName>
        <fullName evidence="7">Fe(3+) ions import ATP-binding protein FbpC</fullName>
    </submittedName>
</protein>
<dbReference type="InterPro" id="IPR003439">
    <property type="entry name" value="ABC_transporter-like_ATP-bd"/>
</dbReference>
<dbReference type="PROSITE" id="PS50893">
    <property type="entry name" value="ABC_TRANSPORTER_2"/>
    <property type="match status" value="1"/>
</dbReference>
<dbReference type="GO" id="GO:0005524">
    <property type="term" value="F:ATP binding"/>
    <property type="evidence" value="ECO:0007669"/>
    <property type="project" value="UniProtKB-KW"/>
</dbReference>
<keyword evidence="3" id="KW-0813">Transport</keyword>
<evidence type="ECO:0000256" key="1">
    <source>
        <dbReference type="ARBA" id="ARBA00004417"/>
    </source>
</evidence>
<dbReference type="PROSITE" id="PS00211">
    <property type="entry name" value="ABC_TRANSPORTER_1"/>
    <property type="match status" value="1"/>
</dbReference>
<dbReference type="EMBL" id="BMKB01000008">
    <property type="protein sequence ID" value="GGA62296.1"/>
    <property type="molecule type" value="Genomic_DNA"/>
</dbReference>
<keyword evidence="8" id="KW-1185">Reference proteome</keyword>
<keyword evidence="5 7" id="KW-0067">ATP-binding</keyword>
<dbReference type="Pfam" id="PF08402">
    <property type="entry name" value="TOBE_2"/>
    <property type="match status" value="1"/>
</dbReference>
<dbReference type="GO" id="GO:0055052">
    <property type="term" value="C:ATP-binding cassette (ABC) transporter complex, substrate-binding subunit-containing"/>
    <property type="evidence" value="ECO:0007669"/>
    <property type="project" value="TreeGrafter"/>
</dbReference>
<dbReference type="Pfam" id="PF00005">
    <property type="entry name" value="ABC_tran"/>
    <property type="match status" value="1"/>
</dbReference>
<dbReference type="AlphaFoldDB" id="A0A916RNX9"/>
<sequence>MRDVNLFVEPGELVTLLGPSGCGKTTLLRMIAGFEEPSSGEIYFGDRLMNNVPANGRDATMVFQSYAIFPHLDVFDNVGFGLQLKSISRSETNQRIERVLELTGLTGMARRAPSQLSGGQQQRVALARAIVMEPQVLLFDEPLSNLDAKLRDQMRVEIRDLQQRVGITSLYVTHDQIEAMSISDRIVVMNGGIIEQIGTPSEVYARPASRFVADFVGRSNFLPAIVGDGGKLQIGAAHLDNPYPGDAARGERVTVLIRPEALHLTRDVAALRGRILRAMFLGATAEYLVDVEGIGEVIVDQANPGAEGLFQVGETMGVNLAPNAAHIVSDTV</sequence>
<keyword evidence="4" id="KW-0547">Nucleotide-binding</keyword>
<evidence type="ECO:0000256" key="5">
    <source>
        <dbReference type="ARBA" id="ARBA00022840"/>
    </source>
</evidence>
<dbReference type="InterPro" id="IPR017871">
    <property type="entry name" value="ABC_transporter-like_CS"/>
</dbReference>
<dbReference type="Proteomes" id="UP000596977">
    <property type="component" value="Unassembled WGS sequence"/>
</dbReference>
<dbReference type="SUPFAM" id="SSF52540">
    <property type="entry name" value="P-loop containing nucleoside triphosphate hydrolases"/>
    <property type="match status" value="1"/>
</dbReference>
<evidence type="ECO:0000256" key="2">
    <source>
        <dbReference type="ARBA" id="ARBA00005417"/>
    </source>
</evidence>
<gene>
    <name evidence="7" type="primary">fbpC</name>
    <name evidence="7" type="ORF">GCM10011499_35820</name>
</gene>
<dbReference type="InterPro" id="IPR013611">
    <property type="entry name" value="Transp-assoc_OB_typ2"/>
</dbReference>
<evidence type="ECO:0000256" key="3">
    <source>
        <dbReference type="ARBA" id="ARBA00022448"/>
    </source>
</evidence>
<comment type="similarity">
    <text evidence="2">Belongs to the ABC transporter superfamily.</text>
</comment>
<dbReference type="SUPFAM" id="SSF50331">
    <property type="entry name" value="MOP-like"/>
    <property type="match status" value="1"/>
</dbReference>
<dbReference type="InterPro" id="IPR027417">
    <property type="entry name" value="P-loop_NTPase"/>
</dbReference>
<dbReference type="Gene3D" id="3.40.50.300">
    <property type="entry name" value="P-loop containing nucleotide triphosphate hydrolases"/>
    <property type="match status" value="1"/>
</dbReference>
<proteinExistence type="inferred from homology"/>
<name>A0A916RNX9_9HYPH</name>
<comment type="subcellular location">
    <subcellularLocation>
        <location evidence="1">Cell inner membrane</location>
        <topology evidence="1">Peripheral membrane protein</topology>
    </subcellularLocation>
</comment>
<dbReference type="PANTHER" id="PTHR43875">
    <property type="entry name" value="MALTODEXTRIN IMPORT ATP-BINDING PROTEIN MSMX"/>
    <property type="match status" value="1"/>
</dbReference>
<dbReference type="InterPro" id="IPR003593">
    <property type="entry name" value="AAA+_ATPase"/>
</dbReference>
<dbReference type="GO" id="GO:0140359">
    <property type="term" value="F:ABC-type transporter activity"/>
    <property type="evidence" value="ECO:0007669"/>
    <property type="project" value="UniProtKB-ARBA"/>
</dbReference>
<evidence type="ECO:0000256" key="4">
    <source>
        <dbReference type="ARBA" id="ARBA00022741"/>
    </source>
</evidence>
<dbReference type="InterPro" id="IPR047641">
    <property type="entry name" value="ABC_transpr_MalK/UgpC-like"/>
</dbReference>
<dbReference type="Gene3D" id="2.40.50.100">
    <property type="match status" value="1"/>
</dbReference>
<dbReference type="SMART" id="SM00382">
    <property type="entry name" value="AAA"/>
    <property type="match status" value="1"/>
</dbReference>
<dbReference type="GO" id="GO:0016887">
    <property type="term" value="F:ATP hydrolysis activity"/>
    <property type="evidence" value="ECO:0007669"/>
    <property type="project" value="InterPro"/>
</dbReference>
<feature type="domain" description="ABC transporter" evidence="6">
    <location>
        <begin position="1"/>
        <end position="216"/>
    </location>
</feature>
<dbReference type="RefSeq" id="WP_244640888.1">
    <property type="nucleotide sequence ID" value="NZ_BMKB01000008.1"/>
</dbReference>
<accession>A0A916RNX9</accession>
<organism evidence="7 8">
    <name type="scientific">Pelagibacterium lentulum</name>
    <dbReference type="NCBI Taxonomy" id="2029865"/>
    <lineage>
        <taxon>Bacteria</taxon>
        <taxon>Pseudomonadati</taxon>
        <taxon>Pseudomonadota</taxon>
        <taxon>Alphaproteobacteria</taxon>
        <taxon>Hyphomicrobiales</taxon>
        <taxon>Devosiaceae</taxon>
        <taxon>Pelagibacterium</taxon>
    </lineage>
</organism>